<dbReference type="InterPro" id="IPR045518">
    <property type="entry name" value="2EXR"/>
</dbReference>
<keyword evidence="3" id="KW-1185">Reference proteome</keyword>
<reference evidence="2" key="1">
    <citation type="journal article" date="2019" name="Beilstein J. Org. Chem.">
        <title>Nanangenines: drimane sesquiterpenoids as the dominant metabolite cohort of a novel Australian fungus, Aspergillus nanangensis.</title>
        <authorList>
            <person name="Lacey H.J."/>
            <person name="Gilchrist C.L.M."/>
            <person name="Crombie A."/>
            <person name="Kalaitzis J.A."/>
            <person name="Vuong D."/>
            <person name="Rutledge P.J."/>
            <person name="Turner P."/>
            <person name="Pitt J.I."/>
            <person name="Lacey E."/>
            <person name="Chooi Y.H."/>
            <person name="Piggott A.M."/>
        </authorList>
    </citation>
    <scope>NUCLEOTIDE SEQUENCE</scope>
    <source>
        <strain evidence="2">MST-FP2251</strain>
    </source>
</reference>
<evidence type="ECO:0000259" key="1">
    <source>
        <dbReference type="Pfam" id="PF20150"/>
    </source>
</evidence>
<evidence type="ECO:0000313" key="2">
    <source>
        <dbReference type="EMBL" id="KAF9885276.1"/>
    </source>
</evidence>
<organism evidence="2 3">
    <name type="scientific">Aspergillus nanangensis</name>
    <dbReference type="NCBI Taxonomy" id="2582783"/>
    <lineage>
        <taxon>Eukaryota</taxon>
        <taxon>Fungi</taxon>
        <taxon>Dikarya</taxon>
        <taxon>Ascomycota</taxon>
        <taxon>Pezizomycotina</taxon>
        <taxon>Eurotiomycetes</taxon>
        <taxon>Eurotiomycetidae</taxon>
        <taxon>Eurotiales</taxon>
        <taxon>Aspergillaceae</taxon>
        <taxon>Aspergillus</taxon>
        <taxon>Aspergillus subgen. Circumdati</taxon>
    </lineage>
</organism>
<comment type="caution">
    <text evidence="2">The sequence shown here is derived from an EMBL/GenBank/DDBJ whole genome shotgun (WGS) entry which is preliminary data.</text>
</comment>
<reference evidence="2" key="2">
    <citation type="submission" date="2020-02" db="EMBL/GenBank/DDBJ databases">
        <authorList>
            <person name="Gilchrist C.L.M."/>
            <person name="Chooi Y.-H."/>
        </authorList>
    </citation>
    <scope>NUCLEOTIDE SEQUENCE</scope>
    <source>
        <strain evidence="2">MST-FP2251</strain>
    </source>
</reference>
<protein>
    <recommendedName>
        <fullName evidence="1">2EXR domain-containing protein</fullName>
    </recommendedName>
</protein>
<evidence type="ECO:0000313" key="3">
    <source>
        <dbReference type="Proteomes" id="UP001194746"/>
    </source>
</evidence>
<feature type="domain" description="2EXR" evidence="1">
    <location>
        <begin position="13"/>
        <end position="95"/>
    </location>
</feature>
<dbReference type="PANTHER" id="PTHR35910">
    <property type="entry name" value="2EXR DOMAIN-CONTAINING PROTEIN"/>
    <property type="match status" value="1"/>
</dbReference>
<gene>
    <name evidence="2" type="ORF">FE257_013074</name>
</gene>
<name>A0AAD4CEZ4_ASPNN</name>
<dbReference type="Pfam" id="PF20150">
    <property type="entry name" value="2EXR"/>
    <property type="match status" value="1"/>
</dbReference>
<dbReference type="PANTHER" id="PTHR35910:SF1">
    <property type="entry name" value="2EXR DOMAIN-CONTAINING PROTEIN"/>
    <property type="match status" value="1"/>
</dbReference>
<dbReference type="Proteomes" id="UP001194746">
    <property type="component" value="Unassembled WGS sequence"/>
</dbReference>
<sequence length="357" mass="41702">MSDPSLEPPKPFPFLDLPFEIRQIIWTLCIPARIFEVLPRHSWANPDADCNYAATSDLNWRMPTLGYVCRESRSLVLKTGQWEPGHCWFNPTLDIPFMQWIPEDSQTIWGSDEDLNPDHLQYQGRGRGMGIVARRILDFKTRASAIDNWINEDLKVLAESEKEWLITVRDIVIHTTIKAGRRSGLFGLLGDTPIQLVEPTDTATIEKYCELWASGQHRLPDAGEFFNDQAGFHRRLREWVIEVETIWVWNQWWDRCDAGKFEGIPDPENVWLGPPYKRNDESIDWNLLSTTDLSTSMDMFSECYNLDMERFSLHKEHPFVQECLARMPRFHPRVMFRLCPDKCPTQPNLRPSMATYE</sequence>
<dbReference type="AlphaFoldDB" id="A0AAD4CEZ4"/>
<proteinExistence type="predicted"/>
<dbReference type="EMBL" id="VCAU01000099">
    <property type="protein sequence ID" value="KAF9885276.1"/>
    <property type="molecule type" value="Genomic_DNA"/>
</dbReference>
<accession>A0AAD4CEZ4</accession>